<organism evidence="2 3">
    <name type="scientific">Micromonospora matsumotoense</name>
    <dbReference type="NCBI Taxonomy" id="121616"/>
    <lineage>
        <taxon>Bacteria</taxon>
        <taxon>Bacillati</taxon>
        <taxon>Actinomycetota</taxon>
        <taxon>Actinomycetes</taxon>
        <taxon>Micromonosporales</taxon>
        <taxon>Micromonosporaceae</taxon>
        <taxon>Micromonospora</taxon>
    </lineage>
</organism>
<sequence length="50" mass="5037">MPITTARAGAAGSRSRLPVTAGICAAGGPPAYRPAGVSPRRRAGYPGRCR</sequence>
<dbReference type="AlphaFoldDB" id="A0A1C5AH84"/>
<feature type="compositionally biased region" description="Basic residues" evidence="1">
    <location>
        <begin position="39"/>
        <end position="50"/>
    </location>
</feature>
<dbReference type="EMBL" id="FMCU01000017">
    <property type="protein sequence ID" value="SCF44476.1"/>
    <property type="molecule type" value="Genomic_DNA"/>
</dbReference>
<proteinExistence type="predicted"/>
<name>A0A1C5AH84_9ACTN</name>
<keyword evidence="3" id="KW-1185">Reference proteome</keyword>
<accession>A0A1C5AH84</accession>
<feature type="region of interest" description="Disordered" evidence="1">
    <location>
        <begin position="30"/>
        <end position="50"/>
    </location>
</feature>
<gene>
    <name evidence="2" type="ORF">GA0070216_11752</name>
</gene>
<dbReference type="Proteomes" id="UP000198797">
    <property type="component" value="Unassembled WGS sequence"/>
</dbReference>
<evidence type="ECO:0000256" key="1">
    <source>
        <dbReference type="SAM" id="MobiDB-lite"/>
    </source>
</evidence>
<protein>
    <submittedName>
        <fullName evidence="2">Uncharacterized protein</fullName>
    </submittedName>
</protein>
<evidence type="ECO:0000313" key="3">
    <source>
        <dbReference type="Proteomes" id="UP000198797"/>
    </source>
</evidence>
<evidence type="ECO:0000313" key="2">
    <source>
        <dbReference type="EMBL" id="SCF44476.1"/>
    </source>
</evidence>
<reference evidence="3" key="1">
    <citation type="submission" date="2016-06" db="EMBL/GenBank/DDBJ databases">
        <authorList>
            <person name="Varghese N."/>
            <person name="Submissions Spin"/>
        </authorList>
    </citation>
    <scope>NUCLEOTIDE SEQUENCE [LARGE SCALE GENOMIC DNA]</scope>
    <source>
        <strain evidence="3">DSM 44100</strain>
    </source>
</reference>